<evidence type="ECO:0000256" key="1">
    <source>
        <dbReference type="SAM" id="MobiDB-lite"/>
    </source>
</evidence>
<feature type="region of interest" description="Disordered" evidence="1">
    <location>
        <begin position="89"/>
        <end position="116"/>
    </location>
</feature>
<name>A0A6V8KRK5_9ACTN</name>
<reference evidence="2 3" key="1">
    <citation type="submission" date="2020-03" db="EMBL/GenBank/DDBJ databases">
        <title>Whole genome shotgun sequence of Phytohabitans houttuyneae NBRC 108639.</title>
        <authorList>
            <person name="Komaki H."/>
            <person name="Tamura T."/>
        </authorList>
    </citation>
    <scope>NUCLEOTIDE SEQUENCE [LARGE SCALE GENOMIC DNA]</scope>
    <source>
        <strain evidence="2 3">NBRC 108639</strain>
    </source>
</reference>
<protein>
    <recommendedName>
        <fullName evidence="4">HTH cro/C1-type domain-containing protein</fullName>
    </recommendedName>
</protein>
<evidence type="ECO:0000313" key="2">
    <source>
        <dbReference type="EMBL" id="GFJ84899.1"/>
    </source>
</evidence>
<accession>A0A6V8KRK5</accession>
<keyword evidence="3" id="KW-1185">Reference proteome</keyword>
<evidence type="ECO:0000313" key="3">
    <source>
        <dbReference type="Proteomes" id="UP000482800"/>
    </source>
</evidence>
<dbReference type="Proteomes" id="UP000482800">
    <property type="component" value="Unassembled WGS sequence"/>
</dbReference>
<dbReference type="AlphaFoldDB" id="A0A6V8KRK5"/>
<dbReference type="EMBL" id="BLPF01000004">
    <property type="protein sequence ID" value="GFJ84899.1"/>
    <property type="molecule type" value="Genomic_DNA"/>
</dbReference>
<reference evidence="2 3" key="2">
    <citation type="submission" date="2020-03" db="EMBL/GenBank/DDBJ databases">
        <authorList>
            <person name="Ichikawa N."/>
            <person name="Kimura A."/>
            <person name="Kitahashi Y."/>
            <person name="Uohara A."/>
        </authorList>
    </citation>
    <scope>NUCLEOTIDE SEQUENCE [LARGE SCALE GENOMIC DNA]</scope>
    <source>
        <strain evidence="2 3">NBRC 108639</strain>
    </source>
</reference>
<organism evidence="2 3">
    <name type="scientific">Phytohabitans houttuyneae</name>
    <dbReference type="NCBI Taxonomy" id="1076126"/>
    <lineage>
        <taxon>Bacteria</taxon>
        <taxon>Bacillati</taxon>
        <taxon>Actinomycetota</taxon>
        <taxon>Actinomycetes</taxon>
        <taxon>Micromonosporales</taxon>
        <taxon>Micromonosporaceae</taxon>
    </lineage>
</organism>
<proteinExistence type="predicted"/>
<evidence type="ECO:0008006" key="4">
    <source>
        <dbReference type="Google" id="ProtNLM"/>
    </source>
</evidence>
<gene>
    <name evidence="2" type="ORF">Phou_090790</name>
</gene>
<comment type="caution">
    <text evidence="2">The sequence shown here is derived from an EMBL/GenBank/DDBJ whole genome shotgun (WGS) entry which is preliminary data.</text>
</comment>
<sequence length="116" mass="12349">MPPTADPSNGRWNGHSVLALRTAAGMPGRDFARTLGLSWPYLKSWENDPAAVIGTIAEAALDTFLTHTDKQTRAAFHALLAQTGCPCHPQAEASHSPAPQVFAPTILPTGRSHQTP</sequence>